<accession>A0A263D5E8</accession>
<dbReference type="AlphaFoldDB" id="A0A263D5E8"/>
<evidence type="ECO:0000313" key="1">
    <source>
        <dbReference type="EMBL" id="OZM73268.1"/>
    </source>
</evidence>
<dbReference type="Proteomes" id="UP000242444">
    <property type="component" value="Unassembled WGS sequence"/>
</dbReference>
<protein>
    <submittedName>
        <fullName evidence="1">Uncharacterized protein</fullName>
    </submittedName>
</protein>
<name>A0A263D5E8_9PSEU</name>
<sequence>MAGNGESTGTAADTAFGAGAAASLTPVARDVAVVRERAGTGALRMSEEAAHDLLAELATLRAAVHRMIGRGGDLDTPLHFGDSFVAHTLSRKLRGAAAGGAGAAIPVLEQFGDVLTDLEVTVRTAAGLYQAAECEAGDRLARAAGGAR</sequence>
<organism evidence="1 2">
    <name type="scientific">Amycolatopsis antarctica</name>
    <dbReference type="NCBI Taxonomy" id="1854586"/>
    <lineage>
        <taxon>Bacteria</taxon>
        <taxon>Bacillati</taxon>
        <taxon>Actinomycetota</taxon>
        <taxon>Actinomycetes</taxon>
        <taxon>Pseudonocardiales</taxon>
        <taxon>Pseudonocardiaceae</taxon>
        <taxon>Amycolatopsis</taxon>
    </lineage>
</organism>
<reference evidence="1 2" key="1">
    <citation type="submission" date="2017-07" db="EMBL/GenBank/DDBJ databases">
        <title>Amycolatopsis antarcticus sp. nov., isolated from the surface of an Antarcticus brown macroalga.</title>
        <authorList>
            <person name="Wang J."/>
            <person name="Leiva S."/>
            <person name="Huang J."/>
            <person name="Huang Y."/>
        </authorList>
    </citation>
    <scope>NUCLEOTIDE SEQUENCE [LARGE SCALE GENOMIC DNA]</scope>
    <source>
        <strain evidence="1 2">AU-G6</strain>
    </source>
</reference>
<keyword evidence="2" id="KW-1185">Reference proteome</keyword>
<proteinExistence type="predicted"/>
<evidence type="ECO:0000313" key="2">
    <source>
        <dbReference type="Proteomes" id="UP000242444"/>
    </source>
</evidence>
<dbReference type="EMBL" id="NKYE01000005">
    <property type="protein sequence ID" value="OZM73268.1"/>
    <property type="molecule type" value="Genomic_DNA"/>
</dbReference>
<dbReference type="InParanoid" id="A0A263D5E8"/>
<gene>
    <name evidence="1" type="ORF">CFN78_10420</name>
</gene>
<comment type="caution">
    <text evidence="1">The sequence shown here is derived from an EMBL/GenBank/DDBJ whole genome shotgun (WGS) entry which is preliminary data.</text>
</comment>